<evidence type="ECO:0000313" key="8">
    <source>
        <dbReference type="EMBL" id="CAK7906581.1"/>
    </source>
</evidence>
<feature type="transmembrane region" description="Helical" evidence="7">
    <location>
        <begin position="161"/>
        <end position="182"/>
    </location>
</feature>
<feature type="chain" id="PRO_5044986634" description="Post-GPI attachment to proteins factor 3" evidence="7">
    <location>
        <begin position="20"/>
        <end position="380"/>
    </location>
</feature>
<comment type="subcellular location">
    <subcellularLocation>
        <location evidence="1">Endomembrane system</location>
        <topology evidence="1">Multi-pass membrane protein</topology>
    </subcellularLocation>
    <subcellularLocation>
        <location evidence="7">Endoplasmic reticulum membrane</location>
        <topology evidence="7">Multi-pass membrane protein</topology>
    </subcellularLocation>
</comment>
<comment type="similarity">
    <text evidence="7">Belongs to the PGAP3 family.</text>
</comment>
<evidence type="ECO:0000256" key="5">
    <source>
        <dbReference type="ARBA" id="ARBA00022989"/>
    </source>
</evidence>
<gene>
    <name evidence="8" type="primary">PER1</name>
    <name evidence="8" type="ORF">CAAN4_E01442</name>
</gene>
<protein>
    <recommendedName>
        <fullName evidence="7">Post-GPI attachment to proteins factor 3</fullName>
    </recommendedName>
</protein>
<evidence type="ECO:0000256" key="3">
    <source>
        <dbReference type="ARBA" id="ARBA00022692"/>
    </source>
</evidence>
<evidence type="ECO:0000256" key="6">
    <source>
        <dbReference type="ARBA" id="ARBA00023136"/>
    </source>
</evidence>
<dbReference type="EMBL" id="OZ004257">
    <property type="protein sequence ID" value="CAK7906581.1"/>
    <property type="molecule type" value="Genomic_DNA"/>
</dbReference>
<evidence type="ECO:0000313" key="9">
    <source>
        <dbReference type="Proteomes" id="UP001497600"/>
    </source>
</evidence>
<keyword evidence="7" id="KW-0256">Endoplasmic reticulum</keyword>
<keyword evidence="5 7" id="KW-1133">Transmembrane helix</keyword>
<dbReference type="Proteomes" id="UP001497600">
    <property type="component" value="Chromosome E"/>
</dbReference>
<name>A0ABP0EBZ6_9ASCO</name>
<feature type="transmembrane region" description="Helical" evidence="7">
    <location>
        <begin position="194"/>
        <end position="213"/>
    </location>
</feature>
<evidence type="ECO:0000256" key="4">
    <source>
        <dbReference type="ARBA" id="ARBA00022729"/>
    </source>
</evidence>
<dbReference type="InterPro" id="IPR007217">
    <property type="entry name" value="Per1-like"/>
</dbReference>
<keyword evidence="9" id="KW-1185">Reference proteome</keyword>
<evidence type="ECO:0000256" key="1">
    <source>
        <dbReference type="ARBA" id="ARBA00004127"/>
    </source>
</evidence>
<organism evidence="8 9">
    <name type="scientific">[Candida] anglica</name>
    <dbReference type="NCBI Taxonomy" id="148631"/>
    <lineage>
        <taxon>Eukaryota</taxon>
        <taxon>Fungi</taxon>
        <taxon>Dikarya</taxon>
        <taxon>Ascomycota</taxon>
        <taxon>Saccharomycotina</taxon>
        <taxon>Pichiomycetes</taxon>
        <taxon>Debaryomycetaceae</taxon>
        <taxon>Kurtzmaniella</taxon>
    </lineage>
</organism>
<comment type="function">
    <text evidence="7">Involved in the lipid remodeling steps of GPI-anchor maturation.</text>
</comment>
<feature type="transmembrane region" description="Helical" evidence="7">
    <location>
        <begin position="254"/>
        <end position="277"/>
    </location>
</feature>
<dbReference type="PANTHER" id="PTHR13148:SF0">
    <property type="entry name" value="POST-GPI ATTACHMENT TO PROTEINS FACTOR 3"/>
    <property type="match status" value="1"/>
</dbReference>
<evidence type="ECO:0000256" key="7">
    <source>
        <dbReference type="RuleBase" id="RU365066"/>
    </source>
</evidence>
<keyword evidence="6 7" id="KW-0472">Membrane</keyword>
<keyword evidence="3 7" id="KW-0812">Transmembrane</keyword>
<sequence length="380" mass="44999">MYICQVSILLYSLVGVALASIGDQSEDFVSCVEDCNSYLKCSNPRSYPAPKYQMVTPIVKYTPQDFLEYHQIGYIPKILFDWDCSSNCNYQCTQFTTQNNMVNEKPVVQYFGKWPFIRIFGITEIFSVVFSLFNLYSNWINLPKIHSEYEKHINNEFKNMYLQYLILLYVSITGWIFSTLFHIRDSPLTETLDYYGAIAIIVCNFNTITIRYFELYKAKYNKIRYIFQFILFSIYILHLIKLQNHWDYDYNIKFNLVFGVGALILWCLHSYNVNILYGKNNHIYNNSIQLLPYETKIMSKLDKTIYLSNVKLIPILPIILNAVLIFGMSLELIDFVPIYLLIDAHSLWHFVTIFPTLIWYDWNIWDIELKKLSSDVNKFN</sequence>
<keyword evidence="4 7" id="KW-0732">Signal</keyword>
<feature type="transmembrane region" description="Helical" evidence="7">
    <location>
        <begin position="225"/>
        <end position="242"/>
    </location>
</feature>
<feature type="signal peptide" evidence="7">
    <location>
        <begin position="1"/>
        <end position="19"/>
    </location>
</feature>
<feature type="transmembrane region" description="Helical" evidence="7">
    <location>
        <begin position="116"/>
        <end position="140"/>
    </location>
</feature>
<keyword evidence="2 7" id="KW-0337">GPI-anchor biosynthesis</keyword>
<feature type="transmembrane region" description="Helical" evidence="7">
    <location>
        <begin position="305"/>
        <end position="326"/>
    </location>
</feature>
<reference evidence="8 9" key="1">
    <citation type="submission" date="2024-01" db="EMBL/GenBank/DDBJ databases">
        <authorList>
            <consortium name="Genoscope - CEA"/>
            <person name="William W."/>
        </authorList>
    </citation>
    <scope>NUCLEOTIDE SEQUENCE [LARGE SCALE GENOMIC DNA]</scope>
    <source>
        <strain evidence="8 9">29B2s-10</strain>
    </source>
</reference>
<dbReference type="PANTHER" id="PTHR13148">
    <property type="entry name" value="PER1-RELATED"/>
    <property type="match status" value="1"/>
</dbReference>
<evidence type="ECO:0000256" key="2">
    <source>
        <dbReference type="ARBA" id="ARBA00022502"/>
    </source>
</evidence>
<accession>A0ABP0EBZ6</accession>
<dbReference type="Pfam" id="PF04080">
    <property type="entry name" value="Per1"/>
    <property type="match status" value="1"/>
</dbReference>
<feature type="transmembrane region" description="Helical" evidence="7">
    <location>
        <begin position="338"/>
        <end position="360"/>
    </location>
</feature>
<proteinExistence type="inferred from homology"/>